<sequence length="77" mass="8666">MSPFSGKKQAFGEDDDNVSSIMKCATSLFVFSYSHIHDCVIRCSSPGLPFFLELDYVRRKGLLRTSKDENQADEQGN</sequence>
<proteinExistence type="predicted"/>
<dbReference type="EMBL" id="BMAV01015305">
    <property type="protein sequence ID" value="GFY64552.1"/>
    <property type="molecule type" value="Genomic_DNA"/>
</dbReference>
<name>A0A8X7CH70_9ARAC</name>
<keyword evidence="2" id="KW-1185">Reference proteome</keyword>
<accession>A0A8X7CH70</accession>
<dbReference type="Proteomes" id="UP000886998">
    <property type="component" value="Unassembled WGS sequence"/>
</dbReference>
<gene>
    <name evidence="1" type="ORF">TNIN_396601</name>
</gene>
<protein>
    <submittedName>
        <fullName evidence="1">Uncharacterized protein</fullName>
    </submittedName>
</protein>
<evidence type="ECO:0000313" key="2">
    <source>
        <dbReference type="Proteomes" id="UP000886998"/>
    </source>
</evidence>
<dbReference type="AlphaFoldDB" id="A0A8X7CH70"/>
<comment type="caution">
    <text evidence="1">The sequence shown here is derived from an EMBL/GenBank/DDBJ whole genome shotgun (WGS) entry which is preliminary data.</text>
</comment>
<organism evidence="1 2">
    <name type="scientific">Trichonephila inaurata madagascariensis</name>
    <dbReference type="NCBI Taxonomy" id="2747483"/>
    <lineage>
        <taxon>Eukaryota</taxon>
        <taxon>Metazoa</taxon>
        <taxon>Ecdysozoa</taxon>
        <taxon>Arthropoda</taxon>
        <taxon>Chelicerata</taxon>
        <taxon>Arachnida</taxon>
        <taxon>Araneae</taxon>
        <taxon>Araneomorphae</taxon>
        <taxon>Entelegynae</taxon>
        <taxon>Araneoidea</taxon>
        <taxon>Nephilidae</taxon>
        <taxon>Trichonephila</taxon>
        <taxon>Trichonephila inaurata</taxon>
    </lineage>
</organism>
<evidence type="ECO:0000313" key="1">
    <source>
        <dbReference type="EMBL" id="GFY64552.1"/>
    </source>
</evidence>
<reference evidence="1" key="1">
    <citation type="submission" date="2020-08" db="EMBL/GenBank/DDBJ databases">
        <title>Multicomponent nature underlies the extraordinary mechanical properties of spider dragline silk.</title>
        <authorList>
            <person name="Kono N."/>
            <person name="Nakamura H."/>
            <person name="Mori M."/>
            <person name="Yoshida Y."/>
            <person name="Ohtoshi R."/>
            <person name="Malay A.D."/>
            <person name="Moran D.A.P."/>
            <person name="Tomita M."/>
            <person name="Numata K."/>
            <person name="Arakawa K."/>
        </authorList>
    </citation>
    <scope>NUCLEOTIDE SEQUENCE</scope>
</reference>